<evidence type="ECO:0000259" key="10">
    <source>
        <dbReference type="PROSITE" id="PS50928"/>
    </source>
</evidence>
<evidence type="ECO:0000313" key="11">
    <source>
        <dbReference type="EMBL" id="SNB64810.1"/>
    </source>
</evidence>
<dbReference type="PROSITE" id="PS50928">
    <property type="entry name" value="ABC_TM1"/>
    <property type="match status" value="1"/>
</dbReference>
<protein>
    <submittedName>
        <fullName evidence="11">Sulfate transport system permease protein</fullName>
    </submittedName>
</protein>
<dbReference type="NCBIfam" id="TIGR02140">
    <property type="entry name" value="permease_CysW"/>
    <property type="match status" value="1"/>
</dbReference>
<dbReference type="InterPro" id="IPR005667">
    <property type="entry name" value="Sulph_transpt2"/>
</dbReference>
<comment type="subunit">
    <text evidence="2">The complex is composed of two ATP-binding proteins (CysA), two transmembrane proteins (CysT and CysW) and a solute-binding protein (CysP).</text>
</comment>
<evidence type="ECO:0000256" key="6">
    <source>
        <dbReference type="ARBA" id="ARBA00023032"/>
    </source>
</evidence>
<dbReference type="Pfam" id="PF00528">
    <property type="entry name" value="BPD_transp_1"/>
    <property type="match status" value="1"/>
</dbReference>
<evidence type="ECO:0000256" key="5">
    <source>
        <dbReference type="ARBA" id="ARBA00022989"/>
    </source>
</evidence>
<comment type="subcellular location">
    <subcellularLocation>
        <location evidence="1">Cell membrane</location>
        <topology evidence="1">Multi-pass membrane protein</topology>
    </subcellularLocation>
</comment>
<feature type="transmembrane region" description="Helical" evidence="9">
    <location>
        <begin position="98"/>
        <end position="121"/>
    </location>
</feature>
<organism evidence="11 12">
    <name type="scientific">Arboricoccus pini</name>
    <dbReference type="NCBI Taxonomy" id="1963835"/>
    <lineage>
        <taxon>Bacteria</taxon>
        <taxon>Pseudomonadati</taxon>
        <taxon>Pseudomonadota</taxon>
        <taxon>Alphaproteobacteria</taxon>
        <taxon>Geminicoccales</taxon>
        <taxon>Geminicoccaceae</taxon>
        <taxon>Arboricoccus</taxon>
    </lineage>
</organism>
<dbReference type="EMBL" id="FYEH01000004">
    <property type="protein sequence ID" value="SNB64810.1"/>
    <property type="molecule type" value="Genomic_DNA"/>
</dbReference>
<evidence type="ECO:0000256" key="9">
    <source>
        <dbReference type="SAM" id="Phobius"/>
    </source>
</evidence>
<feature type="transmembrane region" description="Helical" evidence="9">
    <location>
        <begin position="197"/>
        <end position="214"/>
    </location>
</feature>
<dbReference type="PANTHER" id="PTHR30406:SF1">
    <property type="entry name" value="SULFATE TRANSPORT SYSTEM PERMEASE PROTEIN CYSW"/>
    <property type="match status" value="1"/>
</dbReference>
<comment type="function">
    <text evidence="8">Part of the ABC transporter complex CysAWTP (TC 3.A.1.6.1) involved in sulfate/thiosulfate import. Probably responsible for the translocation of the substrate across the membrane.</text>
</comment>
<keyword evidence="7 9" id="KW-0472">Membrane</keyword>
<dbReference type="Proteomes" id="UP000197065">
    <property type="component" value="Unassembled WGS sequence"/>
</dbReference>
<dbReference type="Gene3D" id="1.10.3720.10">
    <property type="entry name" value="MetI-like"/>
    <property type="match status" value="1"/>
</dbReference>
<feature type="transmembrane region" description="Helical" evidence="9">
    <location>
        <begin position="21"/>
        <end position="43"/>
    </location>
</feature>
<gene>
    <name evidence="11" type="ORF">SAMN07250955_104144</name>
</gene>
<name>A0A212QYL7_9PROT</name>
<dbReference type="PANTHER" id="PTHR30406">
    <property type="entry name" value="SULFATE TRANSPORT SYSTEM PERMEASE PROTEIN"/>
    <property type="match status" value="1"/>
</dbReference>
<keyword evidence="5 9" id="KW-1133">Transmembrane helix</keyword>
<feature type="transmembrane region" description="Helical" evidence="9">
    <location>
        <begin position="249"/>
        <end position="270"/>
    </location>
</feature>
<dbReference type="InterPro" id="IPR035906">
    <property type="entry name" value="MetI-like_sf"/>
</dbReference>
<keyword evidence="6" id="KW-0764">Sulfate transport</keyword>
<dbReference type="InterPro" id="IPR011866">
    <property type="entry name" value="CysW_permease"/>
</dbReference>
<dbReference type="RefSeq" id="WP_088560728.1">
    <property type="nucleotide sequence ID" value="NZ_FYEH01000004.1"/>
</dbReference>
<dbReference type="GO" id="GO:0015419">
    <property type="term" value="F:ABC-type sulfate transporter activity"/>
    <property type="evidence" value="ECO:0007669"/>
    <property type="project" value="InterPro"/>
</dbReference>
<keyword evidence="12" id="KW-1185">Reference proteome</keyword>
<keyword evidence="3" id="KW-0813">Transport</keyword>
<reference evidence="11 12" key="1">
    <citation type="submission" date="2017-06" db="EMBL/GenBank/DDBJ databases">
        <authorList>
            <person name="Kim H.J."/>
            <person name="Triplett B.A."/>
        </authorList>
    </citation>
    <scope>NUCLEOTIDE SEQUENCE [LARGE SCALE GENOMIC DNA]</scope>
    <source>
        <strain evidence="11 12">B29T1</strain>
    </source>
</reference>
<proteinExistence type="predicted"/>
<evidence type="ECO:0000256" key="8">
    <source>
        <dbReference type="ARBA" id="ARBA00025323"/>
    </source>
</evidence>
<evidence type="ECO:0000256" key="2">
    <source>
        <dbReference type="ARBA" id="ARBA00011779"/>
    </source>
</evidence>
<dbReference type="NCBIfam" id="TIGR00969">
    <property type="entry name" value="3a0106s02"/>
    <property type="match status" value="1"/>
</dbReference>
<dbReference type="InterPro" id="IPR000515">
    <property type="entry name" value="MetI-like"/>
</dbReference>
<evidence type="ECO:0000256" key="7">
    <source>
        <dbReference type="ARBA" id="ARBA00023136"/>
    </source>
</evidence>
<sequence length="276" mass="29388">MRPDMPGRPARVGDGPVARRVLIGLACLLTLAFLVAPIALIFTQALAAGPEGYLRAITDGDTLHAIVLTLTTAAIVVLINMLFGLAAAWALSRFRGPALLLVVIELPYSISPIVGGVMYLLLYGNQGLFGPWLAAHDIRLMFTPAAIILVTLFITSPFVARELLPLMQAQGIDEEEAALSLGAGFWRTMTDVTLPNVKWALLYGAILCTARSIGEFGGVSVVSGNVRGQTNTLPLQIELLYNDYNATGAFAAATTLTLLALATIGAKMLLERRRTA</sequence>
<feature type="transmembrane region" description="Helical" evidence="9">
    <location>
        <begin position="141"/>
        <end position="160"/>
    </location>
</feature>
<dbReference type="SUPFAM" id="SSF161098">
    <property type="entry name" value="MetI-like"/>
    <property type="match status" value="1"/>
</dbReference>
<evidence type="ECO:0000256" key="3">
    <source>
        <dbReference type="ARBA" id="ARBA00022448"/>
    </source>
</evidence>
<dbReference type="CDD" id="cd06261">
    <property type="entry name" value="TM_PBP2"/>
    <property type="match status" value="1"/>
</dbReference>
<evidence type="ECO:0000256" key="4">
    <source>
        <dbReference type="ARBA" id="ARBA00022692"/>
    </source>
</evidence>
<dbReference type="GO" id="GO:0005886">
    <property type="term" value="C:plasma membrane"/>
    <property type="evidence" value="ECO:0007669"/>
    <property type="project" value="UniProtKB-SubCell"/>
</dbReference>
<accession>A0A212QYL7</accession>
<feature type="transmembrane region" description="Helical" evidence="9">
    <location>
        <begin position="63"/>
        <end position="91"/>
    </location>
</feature>
<keyword evidence="4 9" id="KW-0812">Transmembrane</keyword>
<evidence type="ECO:0000313" key="12">
    <source>
        <dbReference type="Proteomes" id="UP000197065"/>
    </source>
</evidence>
<dbReference type="OrthoDB" id="9774448at2"/>
<feature type="domain" description="ABC transmembrane type-1" evidence="10">
    <location>
        <begin position="66"/>
        <end position="269"/>
    </location>
</feature>
<dbReference type="AlphaFoldDB" id="A0A212QYL7"/>
<evidence type="ECO:0000256" key="1">
    <source>
        <dbReference type="ARBA" id="ARBA00004651"/>
    </source>
</evidence>